<dbReference type="Proteomes" id="UP001597076">
    <property type="component" value="Unassembled WGS sequence"/>
</dbReference>
<dbReference type="InterPro" id="IPR011051">
    <property type="entry name" value="RmlC_Cupin_sf"/>
</dbReference>
<evidence type="ECO:0000313" key="2">
    <source>
        <dbReference type="Proteomes" id="UP001597076"/>
    </source>
</evidence>
<dbReference type="InterPro" id="IPR014710">
    <property type="entry name" value="RmlC-like_jellyroll"/>
</dbReference>
<dbReference type="EMBL" id="JBHUDI010000013">
    <property type="protein sequence ID" value="MFD1565856.1"/>
    <property type="molecule type" value="Genomic_DNA"/>
</dbReference>
<dbReference type="Gene3D" id="2.60.120.10">
    <property type="entry name" value="Jelly Rolls"/>
    <property type="match status" value="1"/>
</dbReference>
<name>A0ABD6BMM7_9EURY</name>
<comment type="caution">
    <text evidence="1">The sequence shown here is derived from an EMBL/GenBank/DDBJ whole genome shotgun (WGS) entry which is preliminary data.</text>
</comment>
<organism evidence="1 2">
    <name type="scientific">Haloarchaeobius amylolyticus</name>
    <dbReference type="NCBI Taxonomy" id="1198296"/>
    <lineage>
        <taxon>Archaea</taxon>
        <taxon>Methanobacteriati</taxon>
        <taxon>Methanobacteriota</taxon>
        <taxon>Stenosarchaea group</taxon>
        <taxon>Halobacteria</taxon>
        <taxon>Halobacteriales</taxon>
        <taxon>Halorubellaceae</taxon>
        <taxon>Haloarchaeobius</taxon>
    </lineage>
</organism>
<dbReference type="SUPFAM" id="SSF51182">
    <property type="entry name" value="RmlC-like cupins"/>
    <property type="match status" value="1"/>
</dbReference>
<proteinExistence type="predicted"/>
<evidence type="ECO:0000313" key="1">
    <source>
        <dbReference type="EMBL" id="MFD1565856.1"/>
    </source>
</evidence>
<dbReference type="RefSeq" id="WP_390291567.1">
    <property type="nucleotide sequence ID" value="NZ_JBHUDI010000013.1"/>
</dbReference>
<protein>
    <submittedName>
        <fullName evidence="1">Cupin domain-containing protein</fullName>
    </submittedName>
</protein>
<sequence length="144" mass="15781">MALIHMGGRPLEECMKIPKEDIPARIDSPAAVARHQPDFGDASDSGKMAAEYFTLSKGTDIAGLLEGLENDLCQSPHWGYIVSGALTVTYTDGSEEVDEGGDMFYWPPGHTLRADEDTDFVLFSPQHDHGEVIDHVQSKMEEST</sequence>
<accession>A0ABD6BMM7</accession>
<keyword evidence="2" id="KW-1185">Reference proteome</keyword>
<gene>
    <name evidence="1" type="ORF">ACFR99_20250</name>
</gene>
<reference evidence="1 2" key="1">
    <citation type="journal article" date="2019" name="Int. J. Syst. Evol. Microbiol.">
        <title>The Global Catalogue of Microorganisms (GCM) 10K type strain sequencing project: providing services to taxonomists for standard genome sequencing and annotation.</title>
        <authorList>
            <consortium name="The Broad Institute Genomics Platform"/>
            <consortium name="The Broad Institute Genome Sequencing Center for Infectious Disease"/>
            <person name="Wu L."/>
            <person name="Ma J."/>
        </authorList>
    </citation>
    <scope>NUCLEOTIDE SEQUENCE [LARGE SCALE GENOMIC DNA]</scope>
    <source>
        <strain evidence="1 2">CGMCC 1.12230</strain>
    </source>
</reference>
<dbReference type="AlphaFoldDB" id="A0ABD6BMM7"/>